<dbReference type="SUPFAM" id="SSF55874">
    <property type="entry name" value="ATPase domain of HSP90 chaperone/DNA topoisomerase II/histidine kinase"/>
    <property type="match status" value="1"/>
</dbReference>
<evidence type="ECO:0000256" key="2">
    <source>
        <dbReference type="ARBA" id="ARBA00004314"/>
    </source>
</evidence>
<dbReference type="EMBL" id="MIJF01000067">
    <property type="protein sequence ID" value="OEF97304.1"/>
    <property type="molecule type" value="Genomic_DNA"/>
</dbReference>
<feature type="domain" description="Histidine kinase" evidence="16">
    <location>
        <begin position="355"/>
        <end position="574"/>
    </location>
</feature>
<evidence type="ECO:0000256" key="13">
    <source>
        <dbReference type="ARBA" id="ARBA00023012"/>
    </source>
</evidence>
<accession>A0A1D2YSJ5</accession>
<dbReference type="Gene3D" id="3.30.450.20">
    <property type="entry name" value="PAS domain"/>
    <property type="match status" value="1"/>
</dbReference>
<dbReference type="SUPFAM" id="SSF55785">
    <property type="entry name" value="PYP-like sensor domain (PAS domain)"/>
    <property type="match status" value="1"/>
</dbReference>
<evidence type="ECO:0000256" key="12">
    <source>
        <dbReference type="ARBA" id="ARBA00022989"/>
    </source>
</evidence>
<dbReference type="EC" id="2.7.13.3" evidence="4"/>
<dbReference type="Pfam" id="PF00672">
    <property type="entry name" value="HAMP"/>
    <property type="match status" value="1"/>
</dbReference>
<dbReference type="InterPro" id="IPR036097">
    <property type="entry name" value="HisK_dim/P_sf"/>
</dbReference>
<evidence type="ECO:0000256" key="8">
    <source>
        <dbReference type="ARBA" id="ARBA00022692"/>
    </source>
</evidence>
<dbReference type="CDD" id="cd00082">
    <property type="entry name" value="HisKA"/>
    <property type="match status" value="1"/>
</dbReference>
<dbReference type="PROSITE" id="PS50109">
    <property type="entry name" value="HIS_KIN"/>
    <property type="match status" value="1"/>
</dbReference>
<keyword evidence="14 15" id="KW-0472">Membrane</keyword>
<name>A0A1D2YSJ5_9BACI</name>
<keyword evidence="5" id="KW-1003">Cell membrane</keyword>
<dbReference type="Pfam" id="PF02518">
    <property type="entry name" value="HATPase_c"/>
    <property type="match status" value="1"/>
</dbReference>
<dbReference type="InterPro" id="IPR050351">
    <property type="entry name" value="BphY/WalK/GraS-like"/>
</dbReference>
<dbReference type="FunFam" id="3.30.565.10:FF:000023">
    <property type="entry name" value="PAS domain-containing sensor histidine kinase"/>
    <property type="match status" value="1"/>
</dbReference>
<dbReference type="SMART" id="SM00304">
    <property type="entry name" value="HAMP"/>
    <property type="match status" value="1"/>
</dbReference>
<dbReference type="InterPro" id="IPR041328">
    <property type="entry name" value="HisK_sensor"/>
</dbReference>
<dbReference type="Gene3D" id="1.10.287.130">
    <property type="match status" value="1"/>
</dbReference>
<evidence type="ECO:0000256" key="3">
    <source>
        <dbReference type="ARBA" id="ARBA00004651"/>
    </source>
</evidence>
<feature type="transmembrane region" description="Helical" evidence="15">
    <location>
        <begin position="168"/>
        <end position="189"/>
    </location>
</feature>
<dbReference type="Pfam" id="PF00512">
    <property type="entry name" value="HisKA"/>
    <property type="match status" value="1"/>
</dbReference>
<dbReference type="Gene3D" id="6.10.340.10">
    <property type="match status" value="1"/>
</dbReference>
<dbReference type="PANTHER" id="PTHR42878">
    <property type="entry name" value="TWO-COMPONENT HISTIDINE KINASE"/>
    <property type="match status" value="1"/>
</dbReference>
<dbReference type="SUPFAM" id="SSF47384">
    <property type="entry name" value="Homodimeric domain of signal transducing histidine kinase"/>
    <property type="match status" value="1"/>
</dbReference>
<dbReference type="GO" id="GO:0007234">
    <property type="term" value="P:osmosensory signaling via phosphorelay pathway"/>
    <property type="evidence" value="ECO:0007669"/>
    <property type="project" value="TreeGrafter"/>
</dbReference>
<evidence type="ECO:0000256" key="5">
    <source>
        <dbReference type="ARBA" id="ARBA00022475"/>
    </source>
</evidence>
<dbReference type="InterPro" id="IPR004358">
    <property type="entry name" value="Sig_transdc_His_kin-like_C"/>
</dbReference>
<dbReference type="GO" id="GO:0045121">
    <property type="term" value="C:membrane raft"/>
    <property type="evidence" value="ECO:0007669"/>
    <property type="project" value="UniProtKB-SubCell"/>
</dbReference>
<sequence>MTRSVVGKLWITIIAIVAVLFLLLSTIVFKYFDNHYYTQQSNSLSALGEEISLIIEKNPNREKAIEIIDDILRAYETNMVIIKKDATGKYPQIEKLFSPEDIKLILENQKNVVRISDVSYKYYLTFDKVDDFLAIAYPLSENGKDIGVIILYQSLERLYEVTNNLKKILLLFVGIASVITTFFSFFLSYKITAPIRQMKKAAVQMARGNFKHKISIRTTDEIGELADSFNKMASQLAETVQALSDEKEKLTNILKSMADGVITVNRRGDIIVTNPPADKLLLWEKELPDSIKEMLETVIKQEVNVKKDINLHGRILSVVMAPLFSDKVVNGAVMLLRDVTYERKLNKLRQDFLANVSHELRTPISMIQGYSEAIIDDMVLSPEETKELTHIIYEESLRMGRLVNDLLDLARMESGMYQIQYSKTDIKLLIDKMIRKFSSLAQEHKIELISDYDPKLPEVYVDGDRIEQVLTNLVDNAIRHTKNGGKITIRAKLKSSDNFLLEVSDTGEGIPEQDIPYVFERFYKADKARTRGNSGTGLGLSIVKNIVNSHGGTISVDSKIGQGTTFSIIIPTNI</sequence>
<evidence type="ECO:0000259" key="16">
    <source>
        <dbReference type="PROSITE" id="PS50109"/>
    </source>
</evidence>
<dbReference type="PANTHER" id="PTHR42878:SF3">
    <property type="entry name" value="HISTIDINE PROTEIN KINASE SAES"/>
    <property type="match status" value="1"/>
</dbReference>
<dbReference type="Gene3D" id="3.30.565.10">
    <property type="entry name" value="Histidine kinase-like ATPase, C-terminal domain"/>
    <property type="match status" value="1"/>
</dbReference>
<dbReference type="GO" id="GO:0000155">
    <property type="term" value="F:phosphorelay sensor kinase activity"/>
    <property type="evidence" value="ECO:0007669"/>
    <property type="project" value="InterPro"/>
</dbReference>
<evidence type="ECO:0000256" key="4">
    <source>
        <dbReference type="ARBA" id="ARBA00012438"/>
    </source>
</evidence>
<keyword evidence="19" id="KW-1185">Reference proteome</keyword>
<keyword evidence="11" id="KW-0067">ATP-binding</keyword>
<dbReference type="InterPro" id="IPR003660">
    <property type="entry name" value="HAMP_dom"/>
</dbReference>
<dbReference type="GO" id="GO:0005524">
    <property type="term" value="F:ATP binding"/>
    <property type="evidence" value="ECO:0007669"/>
    <property type="project" value="UniProtKB-KW"/>
</dbReference>
<dbReference type="GO" id="GO:0030295">
    <property type="term" value="F:protein kinase activator activity"/>
    <property type="evidence" value="ECO:0007669"/>
    <property type="project" value="TreeGrafter"/>
</dbReference>
<evidence type="ECO:0000259" key="17">
    <source>
        <dbReference type="PROSITE" id="PS50885"/>
    </source>
</evidence>
<dbReference type="InterPro" id="IPR035965">
    <property type="entry name" value="PAS-like_dom_sf"/>
</dbReference>
<dbReference type="SMART" id="SM00387">
    <property type="entry name" value="HATPase_c"/>
    <property type="match status" value="1"/>
</dbReference>
<evidence type="ECO:0000256" key="7">
    <source>
        <dbReference type="ARBA" id="ARBA00022679"/>
    </source>
</evidence>
<comment type="caution">
    <text evidence="18">The sequence shown here is derived from an EMBL/GenBank/DDBJ whole genome shotgun (WGS) entry which is preliminary data.</text>
</comment>
<dbReference type="Pfam" id="PF18698">
    <property type="entry name" value="HisK_sensor"/>
    <property type="match status" value="1"/>
</dbReference>
<dbReference type="GO" id="GO:0005886">
    <property type="term" value="C:plasma membrane"/>
    <property type="evidence" value="ECO:0007669"/>
    <property type="project" value="UniProtKB-SubCell"/>
</dbReference>
<dbReference type="GO" id="GO:0000156">
    <property type="term" value="F:phosphorelay response regulator activity"/>
    <property type="evidence" value="ECO:0007669"/>
    <property type="project" value="TreeGrafter"/>
</dbReference>
<dbReference type="PROSITE" id="PS50885">
    <property type="entry name" value="HAMP"/>
    <property type="match status" value="1"/>
</dbReference>
<dbReference type="Proteomes" id="UP000243739">
    <property type="component" value="Unassembled WGS sequence"/>
</dbReference>
<keyword evidence="9" id="KW-0547">Nucleotide-binding</keyword>
<dbReference type="InterPro" id="IPR036890">
    <property type="entry name" value="HATPase_C_sf"/>
</dbReference>
<evidence type="ECO:0000256" key="15">
    <source>
        <dbReference type="SAM" id="Phobius"/>
    </source>
</evidence>
<evidence type="ECO:0000256" key="11">
    <source>
        <dbReference type="ARBA" id="ARBA00022840"/>
    </source>
</evidence>
<dbReference type="InterPro" id="IPR003661">
    <property type="entry name" value="HisK_dim/P_dom"/>
</dbReference>
<evidence type="ECO:0000256" key="6">
    <source>
        <dbReference type="ARBA" id="ARBA00022553"/>
    </source>
</evidence>
<dbReference type="FunFam" id="1.10.287.130:FF:000001">
    <property type="entry name" value="Two-component sensor histidine kinase"/>
    <property type="match status" value="1"/>
</dbReference>
<feature type="transmembrane region" description="Helical" evidence="15">
    <location>
        <begin position="9"/>
        <end position="32"/>
    </location>
</feature>
<evidence type="ECO:0000256" key="1">
    <source>
        <dbReference type="ARBA" id="ARBA00000085"/>
    </source>
</evidence>
<keyword evidence="10" id="KW-0418">Kinase</keyword>
<evidence type="ECO:0000256" key="14">
    <source>
        <dbReference type="ARBA" id="ARBA00023136"/>
    </source>
</evidence>
<reference evidence="18 19" key="1">
    <citation type="submission" date="2016-09" db="EMBL/GenBank/DDBJ databases">
        <title>Draft genome sequence for the type strain of Vulcanibacillus modesticaldus BR, a strictly anaerobic, moderately thermophilic, and nitrate-reducing bacterium from deep sea-hydrothermal vents of the Mid-Atlantic Ridge.</title>
        <authorList>
            <person name="Abin C.A."/>
            <person name="Hollibaugh J.T."/>
        </authorList>
    </citation>
    <scope>NUCLEOTIDE SEQUENCE [LARGE SCALE GENOMIC DNA]</scope>
    <source>
        <strain evidence="18 19">BR</strain>
    </source>
</reference>
<evidence type="ECO:0000313" key="18">
    <source>
        <dbReference type="EMBL" id="OEF97304.1"/>
    </source>
</evidence>
<dbReference type="SUPFAM" id="SSF158472">
    <property type="entry name" value="HAMP domain-like"/>
    <property type="match status" value="1"/>
</dbReference>
<evidence type="ECO:0000313" key="19">
    <source>
        <dbReference type="Proteomes" id="UP000243739"/>
    </source>
</evidence>
<dbReference type="AlphaFoldDB" id="A0A1D2YSJ5"/>
<dbReference type="STRING" id="337097.BHF71_03720"/>
<organism evidence="18 19">
    <name type="scientific">Vulcanibacillus modesticaldus</name>
    <dbReference type="NCBI Taxonomy" id="337097"/>
    <lineage>
        <taxon>Bacteria</taxon>
        <taxon>Bacillati</taxon>
        <taxon>Bacillota</taxon>
        <taxon>Bacilli</taxon>
        <taxon>Bacillales</taxon>
        <taxon>Bacillaceae</taxon>
        <taxon>Vulcanibacillus</taxon>
    </lineage>
</organism>
<dbReference type="CDD" id="cd06225">
    <property type="entry name" value="HAMP"/>
    <property type="match status" value="1"/>
</dbReference>
<evidence type="ECO:0000256" key="10">
    <source>
        <dbReference type="ARBA" id="ARBA00022777"/>
    </source>
</evidence>
<keyword evidence="6" id="KW-0597">Phosphoprotein</keyword>
<comment type="catalytic activity">
    <reaction evidence="1">
        <text>ATP + protein L-histidine = ADP + protein N-phospho-L-histidine.</text>
        <dbReference type="EC" id="2.7.13.3"/>
    </reaction>
</comment>
<keyword evidence="13" id="KW-0902">Two-component regulatory system</keyword>
<proteinExistence type="predicted"/>
<dbReference type="InterPro" id="IPR005467">
    <property type="entry name" value="His_kinase_dom"/>
</dbReference>
<keyword evidence="12 15" id="KW-1133">Transmembrane helix</keyword>
<feature type="domain" description="HAMP" evidence="17">
    <location>
        <begin position="189"/>
        <end position="241"/>
    </location>
</feature>
<dbReference type="CDD" id="cd00075">
    <property type="entry name" value="HATPase"/>
    <property type="match status" value="1"/>
</dbReference>
<protein>
    <recommendedName>
        <fullName evidence="4">histidine kinase</fullName>
        <ecNumber evidence="4">2.7.13.3</ecNumber>
    </recommendedName>
</protein>
<comment type="subcellular location">
    <subcellularLocation>
        <location evidence="3">Cell membrane</location>
        <topology evidence="3">Multi-pass membrane protein</topology>
    </subcellularLocation>
    <subcellularLocation>
        <location evidence="2">Membrane raft</location>
        <topology evidence="2">Multi-pass membrane protein</topology>
    </subcellularLocation>
</comment>
<keyword evidence="7" id="KW-0808">Transferase</keyword>
<dbReference type="InterPro" id="IPR003594">
    <property type="entry name" value="HATPase_dom"/>
</dbReference>
<evidence type="ECO:0000256" key="9">
    <source>
        <dbReference type="ARBA" id="ARBA00022741"/>
    </source>
</evidence>
<gene>
    <name evidence="18" type="ORF">BHF71_03720</name>
</gene>
<dbReference type="SMART" id="SM00388">
    <property type="entry name" value="HisKA"/>
    <property type="match status" value="1"/>
</dbReference>
<keyword evidence="8 15" id="KW-0812">Transmembrane</keyword>
<dbReference type="PRINTS" id="PR00344">
    <property type="entry name" value="BCTRLSENSOR"/>
</dbReference>